<evidence type="ECO:0000313" key="3">
    <source>
        <dbReference type="Proteomes" id="UP000199354"/>
    </source>
</evidence>
<dbReference type="AlphaFoldDB" id="A0A1G5GF61"/>
<evidence type="ECO:0000313" key="2">
    <source>
        <dbReference type="EMBL" id="SCY50144.1"/>
    </source>
</evidence>
<gene>
    <name evidence="2" type="ORF">SAMN02927903_01555</name>
</gene>
<evidence type="ECO:0000259" key="1">
    <source>
        <dbReference type="Pfam" id="PF00144"/>
    </source>
</evidence>
<accession>A0A1G5GF61</accession>
<feature type="domain" description="Beta-lactamase-related" evidence="1">
    <location>
        <begin position="26"/>
        <end position="336"/>
    </location>
</feature>
<dbReference type="InterPro" id="IPR001466">
    <property type="entry name" value="Beta-lactam-related"/>
</dbReference>
<reference evidence="2 3" key="1">
    <citation type="submission" date="2016-10" db="EMBL/GenBank/DDBJ databases">
        <authorList>
            <person name="de Groot N.N."/>
        </authorList>
    </citation>
    <scope>NUCLEOTIDE SEQUENCE [LARGE SCALE GENOMIC DNA]</scope>
    <source>
        <strain evidence="2 3">CGMCC 1.7031</strain>
    </source>
</reference>
<organism evidence="2 3">
    <name type="scientific">Flavobacterium caeni</name>
    <dbReference type="NCBI Taxonomy" id="490189"/>
    <lineage>
        <taxon>Bacteria</taxon>
        <taxon>Pseudomonadati</taxon>
        <taxon>Bacteroidota</taxon>
        <taxon>Flavobacteriia</taxon>
        <taxon>Flavobacteriales</taxon>
        <taxon>Flavobacteriaceae</taxon>
        <taxon>Flavobacterium</taxon>
    </lineage>
</organism>
<proteinExistence type="predicted"/>
<dbReference type="EMBL" id="FMVF01000006">
    <property type="protein sequence ID" value="SCY50144.1"/>
    <property type="molecule type" value="Genomic_DNA"/>
</dbReference>
<dbReference type="InterPro" id="IPR012338">
    <property type="entry name" value="Beta-lactam/transpept-like"/>
</dbReference>
<dbReference type="PANTHER" id="PTHR46825:SF9">
    <property type="entry name" value="BETA-LACTAMASE-RELATED DOMAIN-CONTAINING PROTEIN"/>
    <property type="match status" value="1"/>
</dbReference>
<dbReference type="OrthoDB" id="9793489at2"/>
<dbReference type="Proteomes" id="UP000199354">
    <property type="component" value="Unassembled WGS sequence"/>
</dbReference>
<sequence length="448" mass="50666">MKKQFFLLLACANVSAQSPKILRDRIDQYMRAQVTTHQFSGTVLVTQKGKVIYDNAFGLANREWKVPNTPDTKFPVCSLAKQFTAAAILQLQEQGKLKTSDVLAKYFPDYPKGDQVTLRMLLNHTSGIRECSLDARWFATDPNLPIAQLKDTILKTFKLKPYDFEPGTFWKYSNSGYLLLGFVIEQVSGEKYADYIRKNLLEKAGMTQSGSLVHDAIVPQLADGYSLLTGKWTKGETRSVEIGFSAGNLYSTTHDLDRWRDALMSGKIIGPVSLQEMDTPNHEDRGAGYGIFVDRFFGKRALHHGGAMSGVNTFMIDYPDDGLRIIILTNRDTNLDFVHKGLAGIVFGYDVLPTHVRKRQPVDSSLLANYTGTFQTDNIPFPINLVQNNDKLYWRIHRDIELVPESNQSFYIDEPDVEFQVEFELTNDKQIKTAYVIEGGVKMIMKKT</sequence>
<dbReference type="PANTHER" id="PTHR46825">
    <property type="entry name" value="D-ALANYL-D-ALANINE-CARBOXYPEPTIDASE/ENDOPEPTIDASE AMPH"/>
    <property type="match status" value="1"/>
</dbReference>
<dbReference type="STRING" id="490189.SAMN02927903_01555"/>
<keyword evidence="3" id="KW-1185">Reference proteome</keyword>
<protein>
    <submittedName>
        <fullName evidence="2">CubicO group peptidase, beta-lactamase class C family</fullName>
    </submittedName>
</protein>
<dbReference type="Gene3D" id="3.40.710.10">
    <property type="entry name" value="DD-peptidase/beta-lactamase superfamily"/>
    <property type="match status" value="1"/>
</dbReference>
<name>A0A1G5GF61_9FLAO</name>
<dbReference type="Pfam" id="PF00144">
    <property type="entry name" value="Beta-lactamase"/>
    <property type="match status" value="1"/>
</dbReference>
<dbReference type="InterPro" id="IPR050491">
    <property type="entry name" value="AmpC-like"/>
</dbReference>
<dbReference type="SUPFAM" id="SSF56601">
    <property type="entry name" value="beta-lactamase/transpeptidase-like"/>
    <property type="match status" value="1"/>
</dbReference>
<dbReference type="RefSeq" id="WP_091141725.1">
    <property type="nucleotide sequence ID" value="NZ_FMVF01000006.1"/>
</dbReference>